<evidence type="ECO:0000313" key="3">
    <source>
        <dbReference type="Proteomes" id="UP001054837"/>
    </source>
</evidence>
<gene>
    <name evidence="2" type="ORF">CDAR_432821</name>
</gene>
<dbReference type="AlphaFoldDB" id="A0AAV4QHE6"/>
<comment type="caution">
    <text evidence="2">The sequence shown here is derived from an EMBL/GenBank/DDBJ whole genome shotgun (WGS) entry which is preliminary data.</text>
</comment>
<feature type="signal peptide" evidence="1">
    <location>
        <begin position="1"/>
        <end position="22"/>
    </location>
</feature>
<evidence type="ECO:0000313" key="2">
    <source>
        <dbReference type="EMBL" id="GIY08560.1"/>
    </source>
</evidence>
<proteinExistence type="predicted"/>
<name>A0AAV4QHE6_9ARAC</name>
<reference evidence="2 3" key="1">
    <citation type="submission" date="2021-06" db="EMBL/GenBank/DDBJ databases">
        <title>Caerostris darwini draft genome.</title>
        <authorList>
            <person name="Kono N."/>
            <person name="Arakawa K."/>
        </authorList>
    </citation>
    <scope>NUCLEOTIDE SEQUENCE [LARGE SCALE GENOMIC DNA]</scope>
</reference>
<feature type="chain" id="PRO_5043506630" description="Secreted protein" evidence="1">
    <location>
        <begin position="23"/>
        <end position="90"/>
    </location>
</feature>
<keyword evidence="3" id="KW-1185">Reference proteome</keyword>
<organism evidence="2 3">
    <name type="scientific">Caerostris darwini</name>
    <dbReference type="NCBI Taxonomy" id="1538125"/>
    <lineage>
        <taxon>Eukaryota</taxon>
        <taxon>Metazoa</taxon>
        <taxon>Ecdysozoa</taxon>
        <taxon>Arthropoda</taxon>
        <taxon>Chelicerata</taxon>
        <taxon>Arachnida</taxon>
        <taxon>Araneae</taxon>
        <taxon>Araneomorphae</taxon>
        <taxon>Entelegynae</taxon>
        <taxon>Araneoidea</taxon>
        <taxon>Araneidae</taxon>
        <taxon>Caerostris</taxon>
    </lineage>
</organism>
<evidence type="ECO:0000256" key="1">
    <source>
        <dbReference type="SAM" id="SignalP"/>
    </source>
</evidence>
<keyword evidence="1" id="KW-0732">Signal</keyword>
<sequence>MQFTVSTLAVASICILFVQSPSWEFSFKTVLMLPISVQHFTTSRWQPQTFSFGETLNSWRGFCEKVEGRMASEKANVREIQYGFLSNRLA</sequence>
<dbReference type="Proteomes" id="UP001054837">
    <property type="component" value="Unassembled WGS sequence"/>
</dbReference>
<dbReference type="EMBL" id="BPLQ01004536">
    <property type="protein sequence ID" value="GIY08560.1"/>
    <property type="molecule type" value="Genomic_DNA"/>
</dbReference>
<accession>A0AAV4QHE6</accession>
<protein>
    <recommendedName>
        <fullName evidence="4">Secreted protein</fullName>
    </recommendedName>
</protein>
<evidence type="ECO:0008006" key="4">
    <source>
        <dbReference type="Google" id="ProtNLM"/>
    </source>
</evidence>